<sequence>MRGEVNSMSAKWKVAIIGPGGIASGAHIPHYMSDPRTEVVAVCSYTEETALSAAKAFDIKNSFTDVDDMLKTIEPDLVSVCNPNAFHHDAVVKSLKAGCHVLCEKPPATSPLEAMEMERTAKETGKHLLYAFNHRHNLETKVLKRAIESGELGTIYHMNVTAMRRRGIPGWGVFTNKELQGGGPLIDIGVHMLDLAMYLSGFPKPVEVMGATHQRLGKKPGVGLLGNWDPQDYTVEDLATGMIRFEHGLTMNLTASYAANIRKDEHLNVELLGDKGGAETDPFTIYQEKYGSLFNMEPAYLEQTDTRDSYERQIVHFLDVVDKKTRPIITPGQGTMIQQIVEALYTSAKSRQVVRLSE</sequence>
<dbReference type="PANTHER" id="PTHR43249:SF1">
    <property type="entry name" value="D-GLUCOSIDE 3-DEHYDROGENASE"/>
    <property type="match status" value="1"/>
</dbReference>
<proteinExistence type="predicted"/>
<dbReference type="InterPro" id="IPR036291">
    <property type="entry name" value="NAD(P)-bd_dom_sf"/>
</dbReference>
<evidence type="ECO:0000259" key="2">
    <source>
        <dbReference type="Pfam" id="PF22725"/>
    </source>
</evidence>
<dbReference type="STRING" id="632773.BBEV_0592"/>
<evidence type="ECO:0008006" key="5">
    <source>
        <dbReference type="Google" id="ProtNLM"/>
    </source>
</evidence>
<dbReference type="EMBL" id="CP012502">
    <property type="protein sequence ID" value="AOM81985.1"/>
    <property type="molecule type" value="Genomic_DNA"/>
</dbReference>
<dbReference type="SUPFAM" id="SSF55347">
    <property type="entry name" value="Glyceraldehyde-3-phosphate dehydrogenase-like, C-terminal domain"/>
    <property type="match status" value="1"/>
</dbReference>
<dbReference type="PANTHER" id="PTHR43249">
    <property type="entry name" value="UDP-N-ACETYL-2-AMINO-2-DEOXY-D-GLUCURONATE OXIDASE"/>
    <property type="match status" value="1"/>
</dbReference>
<gene>
    <name evidence="3" type="ORF">BBEV_0592</name>
</gene>
<dbReference type="KEGG" id="bbev:BBEV_0592"/>
<accession>A0A1D7QSJ9</accession>
<name>A0A1D7QSJ9_9BACI</name>
<evidence type="ECO:0000313" key="4">
    <source>
        <dbReference type="Proteomes" id="UP000094463"/>
    </source>
</evidence>
<dbReference type="PATRIC" id="fig|632773.3.peg.637"/>
<dbReference type="SUPFAM" id="SSF51735">
    <property type="entry name" value="NAD(P)-binding Rossmann-fold domains"/>
    <property type="match status" value="1"/>
</dbReference>
<protein>
    <recommendedName>
        <fullName evidence="5">Oxidoreductase</fullName>
    </recommendedName>
</protein>
<dbReference type="InterPro" id="IPR052515">
    <property type="entry name" value="Gfo/Idh/MocA_Oxidoreductase"/>
</dbReference>
<dbReference type="InterPro" id="IPR055170">
    <property type="entry name" value="GFO_IDH_MocA-like_dom"/>
</dbReference>
<feature type="domain" description="GFO/IDH/MocA-like oxidoreductase" evidence="2">
    <location>
        <begin position="143"/>
        <end position="278"/>
    </location>
</feature>
<dbReference type="Pfam" id="PF01408">
    <property type="entry name" value="GFO_IDH_MocA"/>
    <property type="match status" value="1"/>
</dbReference>
<evidence type="ECO:0000313" key="3">
    <source>
        <dbReference type="EMBL" id="AOM81985.1"/>
    </source>
</evidence>
<dbReference type="Gene3D" id="3.30.360.10">
    <property type="entry name" value="Dihydrodipicolinate Reductase, domain 2"/>
    <property type="match status" value="1"/>
</dbReference>
<feature type="domain" description="Gfo/Idh/MocA-like oxidoreductase N-terminal" evidence="1">
    <location>
        <begin position="13"/>
        <end position="130"/>
    </location>
</feature>
<dbReference type="InterPro" id="IPR000683">
    <property type="entry name" value="Gfo/Idh/MocA-like_OxRdtase_N"/>
</dbReference>
<keyword evidence="4" id="KW-1185">Reference proteome</keyword>
<reference evidence="3 4" key="1">
    <citation type="submission" date="2015-08" db="EMBL/GenBank/DDBJ databases">
        <title>The complete genome sequence of Bacillus beveridgei MLTeJB.</title>
        <authorList>
            <person name="Hanson T.E."/>
            <person name="Mesa C."/>
            <person name="Basesman S.M."/>
            <person name="Oremland R.S."/>
        </authorList>
    </citation>
    <scope>NUCLEOTIDE SEQUENCE [LARGE SCALE GENOMIC DNA]</scope>
    <source>
        <strain evidence="3 4">MLTeJB</strain>
    </source>
</reference>
<dbReference type="Pfam" id="PF22725">
    <property type="entry name" value="GFO_IDH_MocA_C3"/>
    <property type="match status" value="1"/>
</dbReference>
<dbReference type="Proteomes" id="UP000094463">
    <property type="component" value="Chromosome"/>
</dbReference>
<organism evidence="3 4">
    <name type="scientific">Salisediminibacterium beveridgei</name>
    <dbReference type="NCBI Taxonomy" id="632773"/>
    <lineage>
        <taxon>Bacteria</taxon>
        <taxon>Bacillati</taxon>
        <taxon>Bacillota</taxon>
        <taxon>Bacilli</taxon>
        <taxon>Bacillales</taxon>
        <taxon>Bacillaceae</taxon>
        <taxon>Salisediminibacterium</taxon>
    </lineage>
</organism>
<evidence type="ECO:0000259" key="1">
    <source>
        <dbReference type="Pfam" id="PF01408"/>
    </source>
</evidence>
<dbReference type="AlphaFoldDB" id="A0A1D7QSJ9"/>
<dbReference type="GO" id="GO:0000166">
    <property type="term" value="F:nucleotide binding"/>
    <property type="evidence" value="ECO:0007669"/>
    <property type="project" value="InterPro"/>
</dbReference>
<dbReference type="Gene3D" id="3.40.50.720">
    <property type="entry name" value="NAD(P)-binding Rossmann-like Domain"/>
    <property type="match status" value="1"/>
</dbReference>